<dbReference type="EMBL" id="CM007899">
    <property type="protein sequence ID" value="OTG10735.1"/>
    <property type="molecule type" value="Genomic_DNA"/>
</dbReference>
<dbReference type="Gramene" id="mRNA:HanXRQr2_Chr10g0444411">
    <property type="protein sequence ID" value="mRNA:HanXRQr2_Chr10g0444411"/>
    <property type="gene ID" value="HanXRQr2_Chr10g0444411"/>
</dbReference>
<dbReference type="InParanoid" id="A0A251THX5"/>
<evidence type="ECO:0000313" key="2">
    <source>
        <dbReference type="EMBL" id="OTG10735.1"/>
    </source>
</evidence>
<evidence type="ECO:0000313" key="3">
    <source>
        <dbReference type="Proteomes" id="UP000215914"/>
    </source>
</evidence>
<dbReference type="Proteomes" id="UP000215914">
    <property type="component" value="Chromosome 10"/>
</dbReference>
<keyword evidence="3" id="KW-1185">Reference proteome</keyword>
<reference evidence="2" key="2">
    <citation type="submission" date="2017-02" db="EMBL/GenBank/DDBJ databases">
        <title>Sunflower complete genome.</title>
        <authorList>
            <person name="Langlade N."/>
            <person name="Munos S."/>
        </authorList>
    </citation>
    <scope>NUCLEOTIDE SEQUENCE [LARGE SCALE GENOMIC DNA]</scope>
    <source>
        <tissue evidence="2">Leaves</tissue>
    </source>
</reference>
<reference evidence="1 3" key="1">
    <citation type="journal article" date="2017" name="Nature">
        <title>The sunflower genome provides insights into oil metabolism, flowering and Asterid evolution.</title>
        <authorList>
            <person name="Badouin H."/>
            <person name="Gouzy J."/>
            <person name="Grassa C.J."/>
            <person name="Murat F."/>
            <person name="Staton S.E."/>
            <person name="Cottret L."/>
            <person name="Lelandais-Briere C."/>
            <person name="Owens G.L."/>
            <person name="Carrere S."/>
            <person name="Mayjonade B."/>
            <person name="Legrand L."/>
            <person name="Gill N."/>
            <person name="Kane N.C."/>
            <person name="Bowers J.E."/>
            <person name="Hubner S."/>
            <person name="Bellec A."/>
            <person name="Berard A."/>
            <person name="Berges H."/>
            <person name="Blanchet N."/>
            <person name="Boniface M.C."/>
            <person name="Brunel D."/>
            <person name="Catrice O."/>
            <person name="Chaidir N."/>
            <person name="Claudel C."/>
            <person name="Donnadieu C."/>
            <person name="Faraut T."/>
            <person name="Fievet G."/>
            <person name="Helmstetter N."/>
            <person name="King M."/>
            <person name="Knapp S.J."/>
            <person name="Lai Z."/>
            <person name="Le Paslier M.C."/>
            <person name="Lippi Y."/>
            <person name="Lorenzon L."/>
            <person name="Mandel J.R."/>
            <person name="Marage G."/>
            <person name="Marchand G."/>
            <person name="Marquand E."/>
            <person name="Bret-Mestries E."/>
            <person name="Morien E."/>
            <person name="Nambeesan S."/>
            <person name="Nguyen T."/>
            <person name="Pegot-Espagnet P."/>
            <person name="Pouilly N."/>
            <person name="Raftis F."/>
            <person name="Sallet E."/>
            <person name="Schiex T."/>
            <person name="Thomas J."/>
            <person name="Vandecasteele C."/>
            <person name="Vares D."/>
            <person name="Vear F."/>
            <person name="Vautrin S."/>
            <person name="Crespi M."/>
            <person name="Mangin B."/>
            <person name="Burke J.M."/>
            <person name="Salse J."/>
            <person name="Munos S."/>
            <person name="Vincourt P."/>
            <person name="Rieseberg L.H."/>
            <person name="Langlade N.B."/>
        </authorList>
    </citation>
    <scope>NUCLEOTIDE SEQUENCE [LARGE SCALE GENOMIC DNA]</scope>
    <source>
        <strain evidence="3">cv. SF193</strain>
        <tissue evidence="1">Leaves</tissue>
    </source>
</reference>
<name>A0A251THX5_HELAN</name>
<organism evidence="2 3">
    <name type="scientific">Helianthus annuus</name>
    <name type="common">Common sunflower</name>
    <dbReference type="NCBI Taxonomy" id="4232"/>
    <lineage>
        <taxon>Eukaryota</taxon>
        <taxon>Viridiplantae</taxon>
        <taxon>Streptophyta</taxon>
        <taxon>Embryophyta</taxon>
        <taxon>Tracheophyta</taxon>
        <taxon>Spermatophyta</taxon>
        <taxon>Magnoliopsida</taxon>
        <taxon>eudicotyledons</taxon>
        <taxon>Gunneridae</taxon>
        <taxon>Pentapetalae</taxon>
        <taxon>asterids</taxon>
        <taxon>campanulids</taxon>
        <taxon>Asterales</taxon>
        <taxon>Asteraceae</taxon>
        <taxon>Asteroideae</taxon>
        <taxon>Heliantheae alliance</taxon>
        <taxon>Heliantheae</taxon>
        <taxon>Helianthus</taxon>
    </lineage>
</organism>
<dbReference type="EMBL" id="MNCJ02000325">
    <property type="protein sequence ID" value="KAF5786728.1"/>
    <property type="molecule type" value="Genomic_DNA"/>
</dbReference>
<reference evidence="1" key="3">
    <citation type="submission" date="2020-06" db="EMBL/GenBank/DDBJ databases">
        <title>Helianthus annuus Genome sequencing and assembly Release 2.</title>
        <authorList>
            <person name="Gouzy J."/>
            <person name="Langlade N."/>
            <person name="Munos S."/>
        </authorList>
    </citation>
    <scope>NUCLEOTIDE SEQUENCE</scope>
    <source>
        <tissue evidence="1">Leaves</tissue>
    </source>
</reference>
<accession>A0A251THX5</accession>
<dbReference type="AlphaFoldDB" id="A0A251THX5"/>
<protein>
    <submittedName>
        <fullName evidence="2">Uncharacterized protein</fullName>
    </submittedName>
</protein>
<gene>
    <name evidence="2" type="ORF">HannXRQ_Chr10g0290981</name>
    <name evidence="1" type="ORF">HanXRQr2_Chr10g0444411</name>
</gene>
<proteinExistence type="predicted"/>
<evidence type="ECO:0000313" key="1">
    <source>
        <dbReference type="EMBL" id="KAF5786728.1"/>
    </source>
</evidence>
<sequence length="61" mass="7522">MLNQLPRDVKCHSDTQGNECYHGKARHDNHLKVRFSKRFWFRKLFRWWSRRFMHGCRGDSG</sequence>